<dbReference type="EMBL" id="LFZN01000326">
    <property type="protein sequence ID" value="KXS94104.1"/>
    <property type="molecule type" value="Genomic_DNA"/>
</dbReference>
<dbReference type="PANTHER" id="PTHR43735">
    <property type="entry name" value="APOPTOSIS-INDUCING FACTOR 1"/>
    <property type="match status" value="1"/>
</dbReference>
<dbReference type="GO" id="GO:0004174">
    <property type="term" value="F:electron-transferring-flavoprotein dehydrogenase activity"/>
    <property type="evidence" value="ECO:0007669"/>
    <property type="project" value="TreeGrafter"/>
</dbReference>
<dbReference type="PANTHER" id="PTHR43735:SF24">
    <property type="entry name" value="NUCLEOTIDE-DISULPHIDE OXIDOREDUCTASE AMID-LIKE, PUTATIVE (AFU_ORTHOLOGUE AFUA_1G17180)-RELATED"/>
    <property type="match status" value="1"/>
</dbReference>
<comment type="caution">
    <text evidence="4">The sequence shown here is derived from an EMBL/GenBank/DDBJ whole genome shotgun (WGS) entry which is preliminary data.</text>
</comment>
<keyword evidence="2" id="KW-0812">Transmembrane</keyword>
<evidence type="ECO:0000256" key="1">
    <source>
        <dbReference type="SAM" id="MobiDB-lite"/>
    </source>
</evidence>
<dbReference type="InterPro" id="IPR036188">
    <property type="entry name" value="FAD/NAD-bd_sf"/>
</dbReference>
<gene>
    <name evidence="4" type="ORF">AC578_941</name>
</gene>
<keyword evidence="2" id="KW-0472">Membrane</keyword>
<reference evidence="4 5" key="1">
    <citation type="submission" date="2015-07" db="EMBL/GenBank/DDBJ databases">
        <title>Comparative genomics of the Sigatoka disease complex on banana suggests a link between parallel evolutionary changes in Pseudocercospora fijiensis and Pseudocercospora eumusae and increased virulence on the banana host.</title>
        <authorList>
            <person name="Chang T.-C."/>
            <person name="Salvucci A."/>
            <person name="Crous P.W."/>
            <person name="Stergiopoulos I."/>
        </authorList>
    </citation>
    <scope>NUCLEOTIDE SEQUENCE [LARGE SCALE GENOMIC DNA]</scope>
    <source>
        <strain evidence="4 5">CBS 114824</strain>
    </source>
</reference>
<feature type="region of interest" description="Disordered" evidence="1">
    <location>
        <begin position="344"/>
        <end position="370"/>
    </location>
</feature>
<evidence type="ECO:0000313" key="4">
    <source>
        <dbReference type="EMBL" id="KXS94104.1"/>
    </source>
</evidence>
<evidence type="ECO:0000313" key="5">
    <source>
        <dbReference type="Proteomes" id="UP000070133"/>
    </source>
</evidence>
<proteinExistence type="predicted"/>
<keyword evidence="5" id="KW-1185">Reference proteome</keyword>
<feature type="domain" description="FAD/NAD(P)-binding" evidence="3">
    <location>
        <begin position="106"/>
        <end position="337"/>
    </location>
</feature>
<organism evidence="4 5">
    <name type="scientific">Pseudocercospora eumusae</name>
    <dbReference type="NCBI Taxonomy" id="321146"/>
    <lineage>
        <taxon>Eukaryota</taxon>
        <taxon>Fungi</taxon>
        <taxon>Dikarya</taxon>
        <taxon>Ascomycota</taxon>
        <taxon>Pezizomycotina</taxon>
        <taxon>Dothideomycetes</taxon>
        <taxon>Dothideomycetidae</taxon>
        <taxon>Mycosphaerellales</taxon>
        <taxon>Mycosphaerellaceae</taxon>
        <taxon>Pseudocercospora</taxon>
    </lineage>
</organism>
<evidence type="ECO:0000256" key="2">
    <source>
        <dbReference type="SAM" id="Phobius"/>
    </source>
</evidence>
<accession>A0A139GV75</accession>
<dbReference type="GO" id="GO:0050660">
    <property type="term" value="F:flavin adenine dinucleotide binding"/>
    <property type="evidence" value="ECO:0007669"/>
    <property type="project" value="TreeGrafter"/>
</dbReference>
<dbReference type="GO" id="GO:0005737">
    <property type="term" value="C:cytoplasm"/>
    <property type="evidence" value="ECO:0007669"/>
    <property type="project" value="TreeGrafter"/>
</dbReference>
<dbReference type="Proteomes" id="UP000070133">
    <property type="component" value="Unassembled WGS sequence"/>
</dbReference>
<protein>
    <recommendedName>
        <fullName evidence="3">FAD/NAD(P)-binding domain-containing protein</fullName>
    </recommendedName>
</protein>
<evidence type="ECO:0000259" key="3">
    <source>
        <dbReference type="Pfam" id="PF07992"/>
    </source>
</evidence>
<dbReference type="EMBL" id="LFZN01000326">
    <property type="protein sequence ID" value="KXS94105.1"/>
    <property type="molecule type" value="Genomic_DNA"/>
</dbReference>
<feature type="transmembrane region" description="Helical" evidence="2">
    <location>
        <begin position="12"/>
        <end position="29"/>
    </location>
</feature>
<dbReference type="OrthoDB" id="202203at2759"/>
<sequence length="370" mass="40312">MGAQKDQTPIRILVAGGAYAGISFITNFLDLCSGRPPRSSPEQHQPSPEALKGVNVDIHLVDERDGYFHLIGSPLAFASPGYAEKIWQRFVDIPAPQHPAVRISQASLEHIDTNQRVARIKDKNSDAISEHAYDYFVAATGVRRVWPVVPQELTRKRYLKETADHAQSIRNATQGVVVIGGGAVGVEMAAEMKVVEPSINVTLVHSRDQLLSAEPLPNEVKQMSLDCLRKAGVEVILGKGRVTSISTTEGDDGKPLQKLTLGDGSQLTASHVISAISQQVPSTTYLPKSCLDENFLVKIDNRLQFLPNEPYNEYHYATGDICKCSGIKRCGAAMAMGVRAADNIHQPTSRRRNSADSLAPSPSHDCVGMW</sequence>
<name>A0A139GV75_9PEZI</name>
<dbReference type="STRING" id="321146.A0A139GV75"/>
<dbReference type="Pfam" id="PF07992">
    <property type="entry name" value="Pyr_redox_2"/>
    <property type="match status" value="1"/>
</dbReference>
<dbReference type="Gene3D" id="3.50.50.60">
    <property type="entry name" value="FAD/NAD(P)-binding domain"/>
    <property type="match status" value="2"/>
</dbReference>
<dbReference type="AlphaFoldDB" id="A0A139GV75"/>
<dbReference type="SUPFAM" id="SSF51905">
    <property type="entry name" value="FAD/NAD(P)-binding domain"/>
    <property type="match status" value="1"/>
</dbReference>
<keyword evidence="2" id="KW-1133">Transmembrane helix</keyword>
<dbReference type="InterPro" id="IPR023753">
    <property type="entry name" value="FAD/NAD-binding_dom"/>
</dbReference>